<evidence type="ECO:0000256" key="3">
    <source>
        <dbReference type="ARBA" id="ARBA00023163"/>
    </source>
</evidence>
<name>A0A248TF98_9BACI</name>
<dbReference type="PANTHER" id="PTHR47504:SF5">
    <property type="entry name" value="RIGHT ORIGIN-BINDING PROTEIN"/>
    <property type="match status" value="1"/>
</dbReference>
<dbReference type="GO" id="GO:0043565">
    <property type="term" value="F:sequence-specific DNA binding"/>
    <property type="evidence" value="ECO:0007669"/>
    <property type="project" value="InterPro"/>
</dbReference>
<evidence type="ECO:0000256" key="2">
    <source>
        <dbReference type="ARBA" id="ARBA00023125"/>
    </source>
</evidence>
<dbReference type="InterPro" id="IPR018060">
    <property type="entry name" value="HTH_AraC"/>
</dbReference>
<dbReference type="GO" id="GO:0003700">
    <property type="term" value="F:DNA-binding transcription factor activity"/>
    <property type="evidence" value="ECO:0007669"/>
    <property type="project" value="InterPro"/>
</dbReference>
<dbReference type="SMART" id="SM00871">
    <property type="entry name" value="AraC_E_bind"/>
    <property type="match status" value="1"/>
</dbReference>
<dbReference type="InterPro" id="IPR009057">
    <property type="entry name" value="Homeodomain-like_sf"/>
</dbReference>
<keyword evidence="1" id="KW-0805">Transcription regulation</keyword>
<dbReference type="RefSeq" id="WP_095370367.1">
    <property type="nucleotide sequence ID" value="NZ_CP022983.1"/>
</dbReference>
<evidence type="ECO:0000313" key="6">
    <source>
        <dbReference type="Proteomes" id="UP000215137"/>
    </source>
</evidence>
<organism evidence="5 6">
    <name type="scientific">Cytobacillus kochii</name>
    <dbReference type="NCBI Taxonomy" id="859143"/>
    <lineage>
        <taxon>Bacteria</taxon>
        <taxon>Bacillati</taxon>
        <taxon>Bacillota</taxon>
        <taxon>Bacilli</taxon>
        <taxon>Bacillales</taxon>
        <taxon>Bacillaceae</taxon>
        <taxon>Cytobacillus</taxon>
    </lineage>
</organism>
<keyword evidence="6" id="KW-1185">Reference proteome</keyword>
<dbReference type="InterPro" id="IPR010499">
    <property type="entry name" value="AraC_E-bd"/>
</dbReference>
<proteinExistence type="predicted"/>
<dbReference type="InterPro" id="IPR011256">
    <property type="entry name" value="Reg_factor_effector_dom_sf"/>
</dbReference>
<evidence type="ECO:0000313" key="5">
    <source>
        <dbReference type="EMBL" id="ASV66792.1"/>
    </source>
</evidence>
<dbReference type="SMART" id="SM00342">
    <property type="entry name" value="HTH_ARAC"/>
    <property type="match status" value="1"/>
</dbReference>
<dbReference type="SUPFAM" id="SSF46689">
    <property type="entry name" value="Homeodomain-like"/>
    <property type="match status" value="2"/>
</dbReference>
<dbReference type="EMBL" id="CP022983">
    <property type="protein sequence ID" value="ASV66792.1"/>
    <property type="molecule type" value="Genomic_DNA"/>
</dbReference>
<reference evidence="5 6" key="1">
    <citation type="submission" date="2017-08" db="EMBL/GenBank/DDBJ databases">
        <title>Complete Genome Sequence of Bacillus kochii Oregon-R-modENCODE STRAIN BDGP4, isolated from Drosophila melanogaster gut.</title>
        <authorList>
            <person name="Wan K.H."/>
            <person name="Yu C."/>
            <person name="Park S."/>
            <person name="Hammonds A.S."/>
            <person name="Booth B.W."/>
            <person name="Celniker S.E."/>
        </authorList>
    </citation>
    <scope>NUCLEOTIDE SEQUENCE [LARGE SCALE GENOMIC DNA]</scope>
    <source>
        <strain evidence="5 6">BDGP4</strain>
    </source>
</reference>
<keyword evidence="3" id="KW-0804">Transcription</keyword>
<dbReference type="Pfam" id="PF12833">
    <property type="entry name" value="HTH_18"/>
    <property type="match status" value="1"/>
</dbReference>
<dbReference type="Pfam" id="PF06445">
    <property type="entry name" value="GyrI-like"/>
    <property type="match status" value="1"/>
</dbReference>
<gene>
    <name evidence="5" type="ORF">CKF48_05325</name>
</gene>
<sequence length="294" mass="33634">MNQMKGLNDALAYIEKNLTEQMNEKEMARVAGCSLYHFKRTFSFLAGMPLSEYIRKRRLTLAAIDIQDHVNLKVIDIAVKYGYRSADAFSRAFYSFHGVTPRMVRHNQHVLKVFPKMTFQLIIQGGVEMDYHIVKKEAFWIIGLQKRVPIVFKGVNPAIKEMWHQLDEKKIQQLLTLSNVEPNGIIQASTNFSEGRMEEKGELDHYIGVASISNKVEGYSALEVPAMEWAIFETIGPFPKTLQEAWGRIYAEWFPSTNYQQLEGPEIVSIQTKDLSADQVKTAIWIPVTQNSSV</sequence>
<keyword evidence="2" id="KW-0238">DNA-binding</keyword>
<dbReference type="Proteomes" id="UP000215137">
    <property type="component" value="Chromosome"/>
</dbReference>
<feature type="domain" description="HTH araC/xylS-type" evidence="4">
    <location>
        <begin position="8"/>
        <end position="107"/>
    </location>
</feature>
<dbReference type="OrthoDB" id="9801123at2"/>
<dbReference type="InterPro" id="IPR029442">
    <property type="entry name" value="GyrI-like"/>
</dbReference>
<dbReference type="InterPro" id="IPR050959">
    <property type="entry name" value="MarA-like"/>
</dbReference>
<evidence type="ECO:0000256" key="1">
    <source>
        <dbReference type="ARBA" id="ARBA00023015"/>
    </source>
</evidence>
<dbReference type="KEGG" id="bko:CKF48_05325"/>
<dbReference type="Gene3D" id="3.20.80.10">
    <property type="entry name" value="Regulatory factor, effector binding domain"/>
    <property type="match status" value="1"/>
</dbReference>
<dbReference type="PROSITE" id="PS01124">
    <property type="entry name" value="HTH_ARAC_FAMILY_2"/>
    <property type="match status" value="1"/>
</dbReference>
<dbReference type="Gene3D" id="1.10.10.60">
    <property type="entry name" value="Homeodomain-like"/>
    <property type="match status" value="2"/>
</dbReference>
<protein>
    <submittedName>
        <fullName evidence="5">AraC family transcriptional regulator</fullName>
    </submittedName>
</protein>
<evidence type="ECO:0000259" key="4">
    <source>
        <dbReference type="PROSITE" id="PS01124"/>
    </source>
</evidence>
<dbReference type="PANTHER" id="PTHR47504">
    <property type="entry name" value="RIGHT ORIGIN-BINDING PROTEIN"/>
    <property type="match status" value="1"/>
</dbReference>
<accession>A0A248TF98</accession>
<dbReference type="AlphaFoldDB" id="A0A248TF98"/>
<dbReference type="SUPFAM" id="SSF55136">
    <property type="entry name" value="Probable bacterial effector-binding domain"/>
    <property type="match status" value="1"/>
</dbReference>